<proteinExistence type="predicted"/>
<evidence type="ECO:0000313" key="2">
    <source>
        <dbReference type="Proteomes" id="UP001211866"/>
    </source>
</evidence>
<dbReference type="PIRSF" id="PIRSF028744">
    <property type="entry name" value="Addict_mod_HI1419"/>
    <property type="match status" value="1"/>
</dbReference>
<dbReference type="PANTHER" id="PTHR41791">
    <property type="entry name" value="SSL7039 PROTEIN"/>
    <property type="match status" value="1"/>
</dbReference>
<name>A0ABY7N500_ALCFA</name>
<gene>
    <name evidence="1" type="ORF">M2J83_00050</name>
</gene>
<dbReference type="PANTHER" id="PTHR41791:SF1">
    <property type="entry name" value="SSL7039 PROTEIN"/>
    <property type="match status" value="1"/>
</dbReference>
<dbReference type="NCBIfam" id="TIGR02683">
    <property type="entry name" value="upstrm_HI1419"/>
    <property type="match status" value="1"/>
</dbReference>
<reference evidence="1 2" key="1">
    <citation type="submission" date="2022-05" db="EMBL/GenBank/DDBJ databases">
        <title>Complete sequence of strain NY11312.</title>
        <authorList>
            <person name="Zhou D."/>
        </authorList>
    </citation>
    <scope>NUCLEOTIDE SEQUENCE [LARGE SCALE GENOMIC DNA]</scope>
    <source>
        <strain evidence="1 2">NY11312</strain>
    </source>
</reference>
<dbReference type="RefSeq" id="WP_153228634.1">
    <property type="nucleotide sequence ID" value="NZ_CP031012.1"/>
</dbReference>
<protein>
    <submittedName>
        <fullName evidence="1">Type II toxin-antitoxin system RelE/ParE family toxin</fullName>
    </submittedName>
</protein>
<sequence>MTQYRIEHYLTAGTQEDVYMKWLGRLRDRKTQVALIRRVNRMEHGNFGDHRFCRDGVWELRLDVGPGLRVYYAQAGQRIVLLLCGGSKRTQQADIDRALIYWQDWQERKDHEKQIT</sequence>
<dbReference type="EMBL" id="CP096916">
    <property type="protein sequence ID" value="WBM38266.1"/>
    <property type="molecule type" value="Genomic_DNA"/>
</dbReference>
<dbReference type="InterPro" id="IPR014056">
    <property type="entry name" value="TypeIITA-like_toxin_pred"/>
</dbReference>
<evidence type="ECO:0000313" key="1">
    <source>
        <dbReference type="EMBL" id="WBM38266.1"/>
    </source>
</evidence>
<dbReference type="Pfam" id="PF05973">
    <property type="entry name" value="Gp49"/>
    <property type="match status" value="1"/>
</dbReference>
<organism evidence="1 2">
    <name type="scientific">Alcaligenes faecalis</name>
    <dbReference type="NCBI Taxonomy" id="511"/>
    <lineage>
        <taxon>Bacteria</taxon>
        <taxon>Pseudomonadati</taxon>
        <taxon>Pseudomonadota</taxon>
        <taxon>Betaproteobacteria</taxon>
        <taxon>Burkholderiales</taxon>
        <taxon>Alcaligenaceae</taxon>
        <taxon>Alcaligenes</taxon>
    </lineage>
</organism>
<dbReference type="InterPro" id="IPR009241">
    <property type="entry name" value="HigB-like"/>
</dbReference>
<keyword evidence="2" id="KW-1185">Reference proteome</keyword>
<accession>A0ABY7N500</accession>
<dbReference type="Proteomes" id="UP001211866">
    <property type="component" value="Chromosome"/>
</dbReference>